<accession>U6GMP2</accession>
<evidence type="ECO:0000256" key="1">
    <source>
        <dbReference type="SAM" id="MobiDB-lite"/>
    </source>
</evidence>
<sequence length="228" mass="24667">MVRPETDVVTVKETTLPNDWKKCRMPNLRPRSFSGTSWAITFCRTIGMGPEPATNLQRSGDAAVLAVACQPELFLWTVHEVIVKQILENEALYIVSRICRLALPDSLRQGASTPKETGDGSTLAKSDTEAAPPQSDAAKMNEITGSSDAPAETSSQATSSAAPVAAQVEETAKEPKAAEMMEAKKPLAMDPIAEMMGGEFNTEANQRMADSFLSVRSRVLRLKANRDL</sequence>
<dbReference type="Proteomes" id="UP000018050">
    <property type="component" value="Unassembled WGS sequence"/>
</dbReference>
<feature type="compositionally biased region" description="Polar residues" evidence="1">
    <location>
        <begin position="109"/>
        <end position="125"/>
    </location>
</feature>
<feature type="compositionally biased region" description="Low complexity" evidence="1">
    <location>
        <begin position="149"/>
        <end position="169"/>
    </location>
</feature>
<dbReference type="GeneID" id="25270273"/>
<reference evidence="2" key="1">
    <citation type="submission" date="2013-10" db="EMBL/GenBank/DDBJ databases">
        <title>Genomic analysis of the causative agents of coccidiosis in chickens.</title>
        <authorList>
            <person name="Reid A.J."/>
            <person name="Blake D."/>
            <person name="Billington K."/>
            <person name="Browne H."/>
            <person name="Dunn M."/>
            <person name="Hung S."/>
            <person name="Kawahara F."/>
            <person name="Miranda-Saavedra D."/>
            <person name="Mourier T."/>
            <person name="Nagra H."/>
            <person name="Otto T.D."/>
            <person name="Rawlings N."/>
            <person name="Sanchez A."/>
            <person name="Sanders M."/>
            <person name="Subramaniam C."/>
            <person name="Tay Y."/>
            <person name="Dear P."/>
            <person name="Doerig C."/>
            <person name="Gruber A."/>
            <person name="Parkinson J."/>
            <person name="Shirley M."/>
            <person name="Wan K.L."/>
            <person name="Berriman M."/>
            <person name="Tomley F."/>
            <person name="Pain A."/>
        </authorList>
    </citation>
    <scope>NUCLEOTIDE SEQUENCE [LARGE SCALE GENOMIC DNA]</scope>
    <source>
        <strain evidence="2">Houghton</strain>
    </source>
</reference>
<dbReference type="EMBL" id="HG671661">
    <property type="protein sequence ID" value="CDI81486.1"/>
    <property type="molecule type" value="Genomic_DNA"/>
</dbReference>
<evidence type="ECO:0000313" key="2">
    <source>
        <dbReference type="EMBL" id="CDI81486.1"/>
    </source>
</evidence>
<evidence type="ECO:0000313" key="3">
    <source>
        <dbReference type="Proteomes" id="UP000018050"/>
    </source>
</evidence>
<dbReference type="VEuPathDB" id="ToxoDB:EAH_00022030"/>
<dbReference type="OrthoDB" id="345419at2759"/>
<organism evidence="2 3">
    <name type="scientific">Eimeria acervulina</name>
    <name type="common">Coccidian parasite</name>
    <dbReference type="NCBI Taxonomy" id="5801"/>
    <lineage>
        <taxon>Eukaryota</taxon>
        <taxon>Sar</taxon>
        <taxon>Alveolata</taxon>
        <taxon>Apicomplexa</taxon>
        <taxon>Conoidasida</taxon>
        <taxon>Coccidia</taxon>
        <taxon>Eucoccidiorida</taxon>
        <taxon>Eimeriorina</taxon>
        <taxon>Eimeriidae</taxon>
        <taxon>Eimeria</taxon>
    </lineage>
</organism>
<dbReference type="AlphaFoldDB" id="U6GMP2"/>
<gene>
    <name evidence="2" type="ORF">EAH_00022030</name>
</gene>
<feature type="region of interest" description="Disordered" evidence="1">
    <location>
        <begin position="108"/>
        <end position="178"/>
    </location>
</feature>
<name>U6GMP2_EIMAC</name>
<protein>
    <submittedName>
        <fullName evidence="2">Uncharacterized protein</fullName>
    </submittedName>
</protein>
<reference evidence="2" key="2">
    <citation type="submission" date="2013-10" db="EMBL/GenBank/DDBJ databases">
        <authorList>
            <person name="Aslett M."/>
        </authorList>
    </citation>
    <scope>NUCLEOTIDE SEQUENCE [LARGE SCALE GENOMIC DNA]</scope>
    <source>
        <strain evidence="2">Houghton</strain>
    </source>
</reference>
<proteinExistence type="predicted"/>
<keyword evidence="3" id="KW-1185">Reference proteome</keyword>
<dbReference type="RefSeq" id="XP_013248808.1">
    <property type="nucleotide sequence ID" value="XM_013393354.1"/>
</dbReference>